<evidence type="ECO:0000259" key="5">
    <source>
        <dbReference type="Pfam" id="PF02784"/>
    </source>
</evidence>
<dbReference type="InterPro" id="IPR029066">
    <property type="entry name" value="PLP-binding_barrel"/>
</dbReference>
<dbReference type="EMBL" id="JACGCM010001805">
    <property type="protein sequence ID" value="KAF6149093.1"/>
    <property type="molecule type" value="Genomic_DNA"/>
</dbReference>
<evidence type="ECO:0000313" key="7">
    <source>
        <dbReference type="Proteomes" id="UP000541444"/>
    </source>
</evidence>
<name>A0A7J7M2K4_9MAGN</name>
<keyword evidence="4" id="KW-0456">Lyase</keyword>
<dbReference type="PRINTS" id="PR01182">
    <property type="entry name" value="ORNDCRBXLASE"/>
</dbReference>
<protein>
    <recommendedName>
        <fullName evidence="5">Orn/DAP/Arg decarboxylase 2 N-terminal domain-containing protein</fullName>
    </recommendedName>
</protein>
<dbReference type="GO" id="GO:0033387">
    <property type="term" value="P:putrescine biosynthetic process from arginine, via ornithine"/>
    <property type="evidence" value="ECO:0007669"/>
    <property type="project" value="TreeGrafter"/>
</dbReference>
<dbReference type="PANTHER" id="PTHR11482">
    <property type="entry name" value="ARGININE/DIAMINOPIMELATE/ORNITHINE DECARBOXYLASE"/>
    <property type="match status" value="1"/>
</dbReference>
<dbReference type="Gene3D" id="3.20.20.10">
    <property type="entry name" value="Alanine racemase"/>
    <property type="match status" value="1"/>
</dbReference>
<dbReference type="SUPFAM" id="SSF51419">
    <property type="entry name" value="PLP-binding barrel"/>
    <property type="match status" value="1"/>
</dbReference>
<reference evidence="6 7" key="1">
    <citation type="journal article" date="2020" name="IScience">
        <title>Genome Sequencing of the Endangered Kingdonia uniflora (Circaeasteraceae, Ranunculales) Reveals Potential Mechanisms of Evolutionary Specialization.</title>
        <authorList>
            <person name="Sun Y."/>
            <person name="Deng T."/>
            <person name="Zhang A."/>
            <person name="Moore M.J."/>
            <person name="Landis J.B."/>
            <person name="Lin N."/>
            <person name="Zhang H."/>
            <person name="Zhang X."/>
            <person name="Huang J."/>
            <person name="Zhang X."/>
            <person name="Sun H."/>
            <person name="Wang H."/>
        </authorList>
    </citation>
    <scope>NUCLEOTIDE SEQUENCE [LARGE SCALE GENOMIC DNA]</scope>
    <source>
        <strain evidence="6">TB1705</strain>
        <tissue evidence="6">Leaf</tissue>
    </source>
</reference>
<dbReference type="Proteomes" id="UP000541444">
    <property type="component" value="Unassembled WGS sequence"/>
</dbReference>
<organism evidence="6 7">
    <name type="scientific">Kingdonia uniflora</name>
    <dbReference type="NCBI Taxonomy" id="39325"/>
    <lineage>
        <taxon>Eukaryota</taxon>
        <taxon>Viridiplantae</taxon>
        <taxon>Streptophyta</taxon>
        <taxon>Embryophyta</taxon>
        <taxon>Tracheophyta</taxon>
        <taxon>Spermatophyta</taxon>
        <taxon>Magnoliopsida</taxon>
        <taxon>Ranunculales</taxon>
        <taxon>Circaeasteraceae</taxon>
        <taxon>Kingdonia</taxon>
    </lineage>
</organism>
<dbReference type="OrthoDB" id="5034579at2759"/>
<dbReference type="GO" id="GO:0005737">
    <property type="term" value="C:cytoplasm"/>
    <property type="evidence" value="ECO:0007669"/>
    <property type="project" value="TreeGrafter"/>
</dbReference>
<comment type="cofactor">
    <cofactor evidence="1">
        <name>pyridoxal 5'-phosphate</name>
        <dbReference type="ChEBI" id="CHEBI:597326"/>
    </cofactor>
</comment>
<evidence type="ECO:0000256" key="2">
    <source>
        <dbReference type="ARBA" id="ARBA00008872"/>
    </source>
</evidence>
<dbReference type="InterPro" id="IPR022644">
    <property type="entry name" value="De-COase2_N"/>
</dbReference>
<comment type="similarity">
    <text evidence="2">Belongs to the Orn/Lys/Arg decarboxylase class-II family.</text>
</comment>
<feature type="domain" description="Orn/DAP/Arg decarboxylase 2 N-terminal" evidence="5">
    <location>
        <begin position="1"/>
        <end position="172"/>
    </location>
</feature>
<evidence type="ECO:0000256" key="1">
    <source>
        <dbReference type="ARBA" id="ARBA00001933"/>
    </source>
</evidence>
<comment type="caution">
    <text evidence="6">The sequence shown here is derived from an EMBL/GenBank/DDBJ whole genome shotgun (WGS) entry which is preliminary data.</text>
</comment>
<sequence>KCNPDPALVITISALGGNFDCASKGEIEVVLALGVSTDRIVFANPCKLEAHIKYADKVGVNLTTFDSIDEVEKMIKWHPKCALLLRLKAGDENARCSLEDKYGAFPEEVIPLLQAAHKAKLVVAGISFHVEIGARDSGVYKSVMEATKETLNTATRLRMPRMHILNFGGGFTSGPL</sequence>
<evidence type="ECO:0000256" key="3">
    <source>
        <dbReference type="ARBA" id="ARBA00022898"/>
    </source>
</evidence>
<keyword evidence="7" id="KW-1185">Reference proteome</keyword>
<keyword evidence="3" id="KW-0663">Pyridoxal phosphate</keyword>
<dbReference type="FunFam" id="3.20.20.10:FF:000008">
    <property type="entry name" value="Ornithine decarboxylase"/>
    <property type="match status" value="1"/>
</dbReference>
<proteinExistence type="inferred from homology"/>
<evidence type="ECO:0000256" key="4">
    <source>
        <dbReference type="ARBA" id="ARBA00023239"/>
    </source>
</evidence>
<gene>
    <name evidence="6" type="ORF">GIB67_018671</name>
</gene>
<dbReference type="InterPro" id="IPR002433">
    <property type="entry name" value="Orn_de-COase"/>
</dbReference>
<evidence type="ECO:0000313" key="6">
    <source>
        <dbReference type="EMBL" id="KAF6149093.1"/>
    </source>
</evidence>
<dbReference type="PANTHER" id="PTHR11482:SF6">
    <property type="entry name" value="ORNITHINE DECARBOXYLASE 1-RELATED"/>
    <property type="match status" value="1"/>
</dbReference>
<accession>A0A7J7M2K4</accession>
<dbReference type="Pfam" id="PF02784">
    <property type="entry name" value="Orn_Arg_deC_N"/>
    <property type="match status" value="1"/>
</dbReference>
<feature type="non-terminal residue" evidence="6">
    <location>
        <position position="176"/>
    </location>
</feature>
<dbReference type="GO" id="GO:0004586">
    <property type="term" value="F:ornithine decarboxylase activity"/>
    <property type="evidence" value="ECO:0007669"/>
    <property type="project" value="TreeGrafter"/>
</dbReference>
<dbReference type="AlphaFoldDB" id="A0A7J7M2K4"/>